<organism evidence="3 4">
    <name type="scientific">Streptomyces sanyensis</name>
    <dbReference type="NCBI Taxonomy" id="568869"/>
    <lineage>
        <taxon>Bacteria</taxon>
        <taxon>Bacillati</taxon>
        <taxon>Actinomycetota</taxon>
        <taxon>Actinomycetes</taxon>
        <taxon>Kitasatosporales</taxon>
        <taxon>Streptomycetaceae</taxon>
        <taxon>Streptomyces</taxon>
    </lineage>
</organism>
<evidence type="ECO:0000256" key="1">
    <source>
        <dbReference type="ARBA" id="ARBA00006754"/>
    </source>
</evidence>
<evidence type="ECO:0000313" key="4">
    <source>
        <dbReference type="Proteomes" id="UP001501147"/>
    </source>
</evidence>
<dbReference type="InterPro" id="IPR042070">
    <property type="entry name" value="PucR_C-HTH_sf"/>
</dbReference>
<evidence type="ECO:0000313" key="3">
    <source>
        <dbReference type="EMBL" id="GAA4770852.1"/>
    </source>
</evidence>
<evidence type="ECO:0000259" key="2">
    <source>
        <dbReference type="SMART" id="SM00065"/>
    </source>
</evidence>
<dbReference type="InterPro" id="IPR025736">
    <property type="entry name" value="PucR_C-HTH_dom"/>
</dbReference>
<dbReference type="Pfam" id="PF13556">
    <property type="entry name" value="HTH_30"/>
    <property type="match status" value="1"/>
</dbReference>
<dbReference type="InterPro" id="IPR003018">
    <property type="entry name" value="GAF"/>
</dbReference>
<feature type="domain" description="GAF" evidence="2">
    <location>
        <begin position="80"/>
        <end position="231"/>
    </location>
</feature>
<proteinExistence type="inferred from homology"/>
<dbReference type="InterPro" id="IPR041522">
    <property type="entry name" value="CdaR_GGDEF"/>
</dbReference>
<dbReference type="PANTHER" id="PTHR33744">
    <property type="entry name" value="CARBOHYDRATE DIACID REGULATOR"/>
    <property type="match status" value="1"/>
</dbReference>
<dbReference type="PANTHER" id="PTHR33744:SF1">
    <property type="entry name" value="DNA-BINDING TRANSCRIPTIONAL ACTIVATOR ADER"/>
    <property type="match status" value="1"/>
</dbReference>
<protein>
    <submittedName>
        <fullName evidence="3">GAF domain-containing protein</fullName>
    </submittedName>
</protein>
<keyword evidence="4" id="KW-1185">Reference proteome</keyword>
<dbReference type="Gene3D" id="1.10.10.2840">
    <property type="entry name" value="PucR C-terminal helix-turn-helix domain"/>
    <property type="match status" value="1"/>
</dbReference>
<sequence>MADEAFEILELLEKEAPAAAFEDLVRRAREAGAGGAELARLVRATDLSLSIRALFARRQQREAGLAALVDTARDLTLPYDLDALLKVITRRARLLLGLDMSWVTFDDLPAACSRVRAADGHASALTIGFTVPLDGGVGRRASDSTAPFWTSDYLPDETFVHSEVIDEVVRAEGLHAVMAVPLQYDGSILGVLYVADRHVRHFSPDEVSLMSSLADLAAVAIEKARLLEQTRHEVVELEQGTTRALDSSAAAVHLRQVHGRLLDLVLGGGGLGVLAASSSEELGGALVIRDTAGRTLAAHPPKAAPGADEAELRRLLLDAHTERRPLRLDDRTWAASVSAGEEMLGAVVLAAEDTVTDYQVQLLELTAQVTAVVLLLRHGVAATEGQLREEFLRDLLRGSSQSAQALVEHGRRLSVDLDEPHVLVAARPEQGVRGRAVTWTSSYAHRHHGLKAVDGDVVVLLLPGTDPEGCARRVAGELGEVLGVPVTAGAAGPTADPTAIARTHAEARRCLDALTALGGPGGTATPGQLGFLGLLLADEPDVAGFVDGTIGPVLDYDDQQYTELVPTLEAYFDSSSSPSRAAESLHVHPNTVSRRLERITELLGEDWQKPARLLQVQLALQLNRTRQVLSRGRRPRSGQAAG</sequence>
<name>A0ABP8ZZR4_9ACTN</name>
<dbReference type="SUPFAM" id="SSF55781">
    <property type="entry name" value="GAF domain-like"/>
    <property type="match status" value="1"/>
</dbReference>
<dbReference type="Proteomes" id="UP001501147">
    <property type="component" value="Unassembled WGS sequence"/>
</dbReference>
<comment type="similarity">
    <text evidence="1">Belongs to the CdaR family.</text>
</comment>
<reference evidence="4" key="1">
    <citation type="journal article" date="2019" name="Int. J. Syst. Evol. Microbiol.">
        <title>The Global Catalogue of Microorganisms (GCM) 10K type strain sequencing project: providing services to taxonomists for standard genome sequencing and annotation.</title>
        <authorList>
            <consortium name="The Broad Institute Genomics Platform"/>
            <consortium name="The Broad Institute Genome Sequencing Center for Infectious Disease"/>
            <person name="Wu L."/>
            <person name="Ma J."/>
        </authorList>
    </citation>
    <scope>NUCLEOTIDE SEQUENCE [LARGE SCALE GENOMIC DNA]</scope>
    <source>
        <strain evidence="4">JCM 18324</strain>
    </source>
</reference>
<dbReference type="Gene3D" id="3.30.450.40">
    <property type="match status" value="1"/>
</dbReference>
<dbReference type="Pfam" id="PF17853">
    <property type="entry name" value="GGDEF_2"/>
    <property type="match status" value="1"/>
</dbReference>
<dbReference type="InterPro" id="IPR051448">
    <property type="entry name" value="CdaR-like_regulators"/>
</dbReference>
<accession>A0ABP8ZZR4</accession>
<gene>
    <name evidence="3" type="ORF">GCM10023329_17480</name>
</gene>
<dbReference type="EMBL" id="BAABJV010000003">
    <property type="protein sequence ID" value="GAA4770852.1"/>
    <property type="molecule type" value="Genomic_DNA"/>
</dbReference>
<comment type="caution">
    <text evidence="3">The sequence shown here is derived from an EMBL/GenBank/DDBJ whole genome shotgun (WGS) entry which is preliminary data.</text>
</comment>
<dbReference type="SMART" id="SM00065">
    <property type="entry name" value="GAF"/>
    <property type="match status" value="1"/>
</dbReference>
<dbReference type="InterPro" id="IPR029016">
    <property type="entry name" value="GAF-like_dom_sf"/>
</dbReference>
<dbReference type="RefSeq" id="WP_345611685.1">
    <property type="nucleotide sequence ID" value="NZ_BAABJV010000003.1"/>
</dbReference>
<dbReference type="Pfam" id="PF01590">
    <property type="entry name" value="GAF"/>
    <property type="match status" value="1"/>
</dbReference>